<organism evidence="4 5">
    <name type="scientific">Actinoplanes lutulentus</name>
    <dbReference type="NCBI Taxonomy" id="1287878"/>
    <lineage>
        <taxon>Bacteria</taxon>
        <taxon>Bacillati</taxon>
        <taxon>Actinomycetota</taxon>
        <taxon>Actinomycetes</taxon>
        <taxon>Micromonosporales</taxon>
        <taxon>Micromonosporaceae</taxon>
        <taxon>Actinoplanes</taxon>
    </lineage>
</organism>
<sequence>MTQAATSASAGERKGERTRRRILETARRLFAELGYERTTIRGIAAAAEVDKSSILQYFGSKQQLFRAAVHWHIPIAEMTTDDPVQTVHNFMHGMLSSWAADPNSPMAVLVRASMTSEDAAELLRHHITTEVVDAIAATVDDPEAHLRASVAGAMMMGIAAQRYLLRMPHIADADLDDVLRLAEPAIRAVIAPAD</sequence>
<gene>
    <name evidence="4" type="ORF">B0I29_120200</name>
</gene>
<feature type="domain" description="HTH tetR-type" evidence="3">
    <location>
        <begin position="16"/>
        <end position="76"/>
    </location>
</feature>
<dbReference type="InterPro" id="IPR001647">
    <property type="entry name" value="HTH_TetR"/>
</dbReference>
<dbReference type="GO" id="GO:0003700">
    <property type="term" value="F:DNA-binding transcription factor activity"/>
    <property type="evidence" value="ECO:0007669"/>
    <property type="project" value="TreeGrafter"/>
</dbReference>
<reference evidence="4 5" key="1">
    <citation type="submission" date="2018-06" db="EMBL/GenBank/DDBJ databases">
        <title>Genomic Encyclopedia of Type Strains, Phase III (KMG-III): the genomes of soil and plant-associated and newly described type strains.</title>
        <authorList>
            <person name="Whitman W."/>
        </authorList>
    </citation>
    <scope>NUCLEOTIDE SEQUENCE [LARGE SCALE GENOMIC DNA]</scope>
    <source>
        <strain evidence="4 5">CGMCC 4.7090</strain>
    </source>
</reference>
<dbReference type="GO" id="GO:0000976">
    <property type="term" value="F:transcription cis-regulatory region binding"/>
    <property type="evidence" value="ECO:0007669"/>
    <property type="project" value="TreeGrafter"/>
</dbReference>
<dbReference type="PROSITE" id="PS50977">
    <property type="entry name" value="HTH_TETR_2"/>
    <property type="match status" value="1"/>
</dbReference>
<dbReference type="SUPFAM" id="SSF46689">
    <property type="entry name" value="Homeodomain-like"/>
    <property type="match status" value="1"/>
</dbReference>
<dbReference type="Pfam" id="PF00440">
    <property type="entry name" value="TetR_N"/>
    <property type="match status" value="1"/>
</dbReference>
<dbReference type="OrthoDB" id="3210235at2"/>
<evidence type="ECO:0000256" key="1">
    <source>
        <dbReference type="ARBA" id="ARBA00023125"/>
    </source>
</evidence>
<comment type="caution">
    <text evidence="4">The sequence shown here is derived from an EMBL/GenBank/DDBJ whole genome shotgun (WGS) entry which is preliminary data.</text>
</comment>
<dbReference type="AlphaFoldDB" id="A0A327Z1L2"/>
<keyword evidence="5" id="KW-1185">Reference proteome</keyword>
<evidence type="ECO:0000313" key="4">
    <source>
        <dbReference type="EMBL" id="RAK28432.1"/>
    </source>
</evidence>
<dbReference type="InterPro" id="IPR050109">
    <property type="entry name" value="HTH-type_TetR-like_transc_reg"/>
</dbReference>
<keyword evidence="1 2" id="KW-0238">DNA-binding</keyword>
<dbReference type="Gene3D" id="1.10.10.60">
    <property type="entry name" value="Homeodomain-like"/>
    <property type="match status" value="1"/>
</dbReference>
<dbReference type="Proteomes" id="UP000249341">
    <property type="component" value="Unassembled WGS sequence"/>
</dbReference>
<dbReference type="Pfam" id="PF17920">
    <property type="entry name" value="TetR_C_16"/>
    <property type="match status" value="1"/>
</dbReference>
<dbReference type="RefSeq" id="WP_111653492.1">
    <property type="nucleotide sequence ID" value="NZ_JACHWI010000002.1"/>
</dbReference>
<protein>
    <submittedName>
        <fullName evidence="4">TetR family transcriptional regulator</fullName>
    </submittedName>
</protein>
<evidence type="ECO:0000256" key="2">
    <source>
        <dbReference type="PROSITE-ProRule" id="PRU00335"/>
    </source>
</evidence>
<proteinExistence type="predicted"/>
<evidence type="ECO:0000313" key="5">
    <source>
        <dbReference type="Proteomes" id="UP000249341"/>
    </source>
</evidence>
<dbReference type="Gene3D" id="1.10.357.10">
    <property type="entry name" value="Tetracycline Repressor, domain 2"/>
    <property type="match status" value="1"/>
</dbReference>
<accession>A0A327Z1L2</accession>
<feature type="DNA-binding region" description="H-T-H motif" evidence="2">
    <location>
        <begin position="39"/>
        <end position="58"/>
    </location>
</feature>
<dbReference type="PRINTS" id="PR00455">
    <property type="entry name" value="HTHTETR"/>
</dbReference>
<dbReference type="EMBL" id="QLMJ01000020">
    <property type="protein sequence ID" value="RAK28432.1"/>
    <property type="molecule type" value="Genomic_DNA"/>
</dbReference>
<dbReference type="PANTHER" id="PTHR30055">
    <property type="entry name" value="HTH-TYPE TRANSCRIPTIONAL REGULATOR RUTR"/>
    <property type="match status" value="1"/>
</dbReference>
<name>A0A327Z1L2_9ACTN</name>
<dbReference type="InterPro" id="IPR009057">
    <property type="entry name" value="Homeodomain-like_sf"/>
</dbReference>
<dbReference type="InterPro" id="IPR036271">
    <property type="entry name" value="Tet_transcr_reg_TetR-rel_C_sf"/>
</dbReference>
<dbReference type="PANTHER" id="PTHR30055:SF235">
    <property type="entry name" value="TRANSCRIPTIONAL REGULATORY PROTEIN"/>
    <property type="match status" value="1"/>
</dbReference>
<evidence type="ECO:0000259" key="3">
    <source>
        <dbReference type="PROSITE" id="PS50977"/>
    </source>
</evidence>
<dbReference type="SUPFAM" id="SSF48498">
    <property type="entry name" value="Tetracyclin repressor-like, C-terminal domain"/>
    <property type="match status" value="1"/>
</dbReference>
<dbReference type="InterPro" id="IPR041678">
    <property type="entry name" value="TetR_C_16"/>
</dbReference>